<evidence type="ECO:0000313" key="1">
    <source>
        <dbReference type="EMBL" id="KAF2464225.1"/>
    </source>
</evidence>
<organism evidence="1 2">
    <name type="scientific">Lindgomyces ingoldianus</name>
    <dbReference type="NCBI Taxonomy" id="673940"/>
    <lineage>
        <taxon>Eukaryota</taxon>
        <taxon>Fungi</taxon>
        <taxon>Dikarya</taxon>
        <taxon>Ascomycota</taxon>
        <taxon>Pezizomycotina</taxon>
        <taxon>Dothideomycetes</taxon>
        <taxon>Pleosporomycetidae</taxon>
        <taxon>Pleosporales</taxon>
        <taxon>Lindgomycetaceae</taxon>
        <taxon>Lindgomyces</taxon>
    </lineage>
</organism>
<keyword evidence="2" id="KW-1185">Reference proteome</keyword>
<gene>
    <name evidence="1" type="ORF">BDR25DRAFT_97385</name>
</gene>
<protein>
    <submittedName>
        <fullName evidence="1">Uncharacterized protein</fullName>
    </submittedName>
</protein>
<comment type="caution">
    <text evidence="1">The sequence shown here is derived from an EMBL/GenBank/DDBJ whole genome shotgun (WGS) entry which is preliminary data.</text>
</comment>
<reference evidence="1" key="1">
    <citation type="journal article" date="2020" name="Stud. Mycol.">
        <title>101 Dothideomycetes genomes: a test case for predicting lifestyles and emergence of pathogens.</title>
        <authorList>
            <person name="Haridas S."/>
            <person name="Albert R."/>
            <person name="Binder M."/>
            <person name="Bloem J."/>
            <person name="Labutti K."/>
            <person name="Salamov A."/>
            <person name="Andreopoulos B."/>
            <person name="Baker S."/>
            <person name="Barry K."/>
            <person name="Bills G."/>
            <person name="Bluhm B."/>
            <person name="Cannon C."/>
            <person name="Castanera R."/>
            <person name="Culley D."/>
            <person name="Daum C."/>
            <person name="Ezra D."/>
            <person name="Gonzalez J."/>
            <person name="Henrissat B."/>
            <person name="Kuo A."/>
            <person name="Liang C."/>
            <person name="Lipzen A."/>
            <person name="Lutzoni F."/>
            <person name="Magnuson J."/>
            <person name="Mondo S."/>
            <person name="Nolan M."/>
            <person name="Ohm R."/>
            <person name="Pangilinan J."/>
            <person name="Park H.-J."/>
            <person name="Ramirez L."/>
            <person name="Alfaro M."/>
            <person name="Sun H."/>
            <person name="Tritt A."/>
            <person name="Yoshinaga Y."/>
            <person name="Zwiers L.-H."/>
            <person name="Turgeon B."/>
            <person name="Goodwin S."/>
            <person name="Spatafora J."/>
            <person name="Crous P."/>
            <person name="Grigoriev I."/>
        </authorList>
    </citation>
    <scope>NUCLEOTIDE SEQUENCE</scope>
    <source>
        <strain evidence="1">ATCC 200398</strain>
    </source>
</reference>
<sequence length="384" mass="43381">MAEPVSSIVTLTAVSLTIIRRTVRFIQAARTVDTLIESLLTTLLDLKRLLRVVESTCRQATSGDDDPSRFVKDSVVRCHNRLTEVQAMVEGLAFREKRTLFQKVVLLVRTDRSRKDIEDAIQDIDRLMNNLHRGISSWNLLITSAIHRRASEAPPFRLAQITTTSTESHEIEESDAVSPLSRAWSEVETVYDASVSSRRSSSATGGSRNSISSTSFRARQPHSERSSSVSARIELVPQNSEWVDFHYQIKACKGNEARIKAIRKVLQEHPDSTTLANSPDGSRRTPLHLVAQQGDVKLAEILVAFTANINAIDSQPRSVLDFAVKYNHEHFVEFLIDHNVDQTAIAKENLRRFREIKDTIDFQKIELGKIVKKERKRNRTNTST</sequence>
<evidence type="ECO:0000313" key="2">
    <source>
        <dbReference type="Proteomes" id="UP000799755"/>
    </source>
</evidence>
<dbReference type="EMBL" id="MU003538">
    <property type="protein sequence ID" value="KAF2464225.1"/>
    <property type="molecule type" value="Genomic_DNA"/>
</dbReference>
<name>A0ACB6QDK5_9PLEO</name>
<accession>A0ACB6QDK5</accession>
<dbReference type="Proteomes" id="UP000799755">
    <property type="component" value="Unassembled WGS sequence"/>
</dbReference>
<proteinExistence type="predicted"/>